<keyword evidence="2" id="KW-1185">Reference proteome</keyword>
<gene>
    <name evidence="1" type="ORF">PR048_026768</name>
</gene>
<organism evidence="1 2">
    <name type="scientific">Dryococelus australis</name>
    <dbReference type="NCBI Taxonomy" id="614101"/>
    <lineage>
        <taxon>Eukaryota</taxon>
        <taxon>Metazoa</taxon>
        <taxon>Ecdysozoa</taxon>
        <taxon>Arthropoda</taxon>
        <taxon>Hexapoda</taxon>
        <taxon>Insecta</taxon>
        <taxon>Pterygota</taxon>
        <taxon>Neoptera</taxon>
        <taxon>Polyneoptera</taxon>
        <taxon>Phasmatodea</taxon>
        <taxon>Verophasmatodea</taxon>
        <taxon>Anareolatae</taxon>
        <taxon>Phasmatidae</taxon>
        <taxon>Eurycanthinae</taxon>
        <taxon>Dryococelus</taxon>
    </lineage>
</organism>
<protein>
    <submittedName>
        <fullName evidence="1">Uncharacterized protein</fullName>
    </submittedName>
</protein>
<comment type="caution">
    <text evidence="1">The sequence shown here is derived from an EMBL/GenBank/DDBJ whole genome shotgun (WGS) entry which is preliminary data.</text>
</comment>
<proteinExistence type="predicted"/>
<evidence type="ECO:0000313" key="2">
    <source>
        <dbReference type="Proteomes" id="UP001159363"/>
    </source>
</evidence>
<accession>A0ABQ9GM90</accession>
<reference evidence="1 2" key="1">
    <citation type="submission" date="2023-02" db="EMBL/GenBank/DDBJ databases">
        <title>LHISI_Scaffold_Assembly.</title>
        <authorList>
            <person name="Stuart O.P."/>
            <person name="Cleave R."/>
            <person name="Magrath M.J.L."/>
            <person name="Mikheyev A.S."/>
        </authorList>
    </citation>
    <scope>NUCLEOTIDE SEQUENCE [LARGE SCALE GENOMIC DNA]</scope>
    <source>
        <strain evidence="1">Daus_M_001</strain>
        <tissue evidence="1">Leg muscle</tissue>
    </source>
</reference>
<sequence>MKAKDVVVYYLAEKRKRRITSVNGAFTILYNELREDEIFYFYYFRMSIACFNELIGRNASRLQMCNANRILYIYNIQIDSLTSMIQWVKQNRCVDLYLVGHVIQIPLCLLAPKLIRSHVVQELRDSSQMSHLTAAESPYCLENGNGNDEHILLHKLCCLFPVTCWSKYIHRPAPHIQHGDINNGCYSTAGVSRCMKNVYRNALCNNGLDISNSFHTCTNFPLCIGALDGKMIQSIIAIRRVSLFFNYKHYFQLF</sequence>
<name>A0ABQ9GM90_9NEOP</name>
<dbReference type="EMBL" id="JARBHB010000011">
    <property type="protein sequence ID" value="KAJ8873151.1"/>
    <property type="molecule type" value="Genomic_DNA"/>
</dbReference>
<dbReference type="Proteomes" id="UP001159363">
    <property type="component" value="Chromosome 10"/>
</dbReference>
<evidence type="ECO:0000313" key="1">
    <source>
        <dbReference type="EMBL" id="KAJ8873151.1"/>
    </source>
</evidence>